<dbReference type="RefSeq" id="WP_170150448.1">
    <property type="nucleotide sequence ID" value="NZ_RBIM01000005.1"/>
</dbReference>
<sequence>MKLKLMTGAAMAAMLAIAPAHAIQDPNAAPAYGSSDVNAGFVPDPISVGLRAGGAMPASEASEWCPGFVSYQPSYNLNYDAGSFDLYLSAASDVDTVLLVNAPDGSWHCDDDGAGSGLNAGMLFEAPQSGVYNIWVGTFGSGGGYEPAMLHISELGFEDDNPYSQAPSADLPPEYGTLSLSEGFANDPRTLNVEAGGPVELDRFADGMCWGQADQAPDLWVDYAGSDTFDLYVSMQSDSDTTLAVQAPDGAWHCDDDSAENLNPGVQIRDPLPGRYAVWTARYSSNQRVPATVYVSELGFLGMVDEPAVLDYSLPSQSGSVSLDAGFVPDPYNVDVMAGGDTDVYEAVGESCRGWADSAPDFDLNYQAGDFDLYLSATSDSDATLIVNAPDGSWHCDDDSAGELNPGLVFDEPMSGRYDIWVGTYGEYDAGPATLHISELGFGGGFLPETPLDYSLPANYADVELSGGFVPDPYLVELMAGGDVEAESAADRSCRGFVTLAPDVELTFEPGGLDLYISAVSDRDTTLVINGPDGEWYCNDDGAGNFNPGVRFIEPQAGVYDIWVGTYSSGPAADAVLAISELGFHED</sequence>
<evidence type="ECO:0000313" key="2">
    <source>
        <dbReference type="EMBL" id="RKQ96063.1"/>
    </source>
</evidence>
<protein>
    <recommendedName>
        <fullName evidence="4">Peptidase domain protein</fullName>
    </recommendedName>
</protein>
<feature type="signal peptide" evidence="1">
    <location>
        <begin position="1"/>
        <end position="22"/>
    </location>
</feature>
<dbReference type="Proteomes" id="UP000273675">
    <property type="component" value="Unassembled WGS sequence"/>
</dbReference>
<dbReference type="EMBL" id="RBIM01000005">
    <property type="protein sequence ID" value="RKQ96063.1"/>
    <property type="molecule type" value="Genomic_DNA"/>
</dbReference>
<feature type="chain" id="PRO_5019790903" description="Peptidase domain protein" evidence="1">
    <location>
        <begin position="23"/>
        <end position="587"/>
    </location>
</feature>
<comment type="caution">
    <text evidence="2">The sequence shown here is derived from an EMBL/GenBank/DDBJ whole genome shotgun (WGS) entry which is preliminary data.</text>
</comment>
<reference evidence="2 3" key="1">
    <citation type="submission" date="2018-10" db="EMBL/GenBank/DDBJ databases">
        <title>Genomic Encyclopedia of Type Strains, Phase IV (KMG-IV): sequencing the most valuable type-strain genomes for metagenomic binning, comparative biology and taxonomic classification.</title>
        <authorList>
            <person name="Goeker M."/>
        </authorList>
    </citation>
    <scope>NUCLEOTIDE SEQUENCE [LARGE SCALE GENOMIC DNA]</scope>
    <source>
        <strain evidence="2 3">DSM 4734</strain>
    </source>
</reference>
<evidence type="ECO:0000256" key="1">
    <source>
        <dbReference type="SAM" id="SignalP"/>
    </source>
</evidence>
<keyword evidence="1" id="KW-0732">Signal</keyword>
<accession>A0A495D2T1</accession>
<proteinExistence type="predicted"/>
<evidence type="ECO:0000313" key="3">
    <source>
        <dbReference type="Proteomes" id="UP000273675"/>
    </source>
</evidence>
<organism evidence="2 3">
    <name type="scientific">Maricaulis maris</name>
    <dbReference type="NCBI Taxonomy" id="74318"/>
    <lineage>
        <taxon>Bacteria</taxon>
        <taxon>Pseudomonadati</taxon>
        <taxon>Pseudomonadota</taxon>
        <taxon>Alphaproteobacteria</taxon>
        <taxon>Maricaulales</taxon>
        <taxon>Maricaulaceae</taxon>
        <taxon>Maricaulis</taxon>
    </lineage>
</organism>
<gene>
    <name evidence="2" type="ORF">C7435_2315</name>
</gene>
<name>A0A495D2T1_9PROT</name>
<dbReference type="AlphaFoldDB" id="A0A495D2T1"/>
<evidence type="ECO:0008006" key="4">
    <source>
        <dbReference type="Google" id="ProtNLM"/>
    </source>
</evidence>